<sequence length="497" mass="54255">MLSRIFCHYHSGTGFYRLLTAVCNTPPVRADGLFRDIDTPLVVTMGDVSLIQYKKVLPIFLLGCGGVGQQLISHILSTRSFHATQGVHISVQAICDSNSLAIREPAQHAELSDVALNQIQLTKSSNLPLSSLSPSDAYTVKALRSDSKTRDLLEHIEQLQSCKGLIVVDCTASKETSIVLTRVVELGHSIVLANKKPLTSSMETYETLCKKQRHLRYESTVGAGLPVIATLTRFLMAGDPVHRVVGALSGTLGYVMNGLQEGKPFSMVVQQAKSLGYTEPDPRDDLSGMDVARKALILARFLGWSINMEDVMVESLFPTHMDQSKMSTEEFLKEGLLLLNAGINDRINSAKTGGKVLRYVATVANGRCNVGMVEVSQDSPLGQLKGSDNLRLPHFEVSSSPAVGTSPMMTALIWAVGVWYAGLGSCAWSAVYATSNERKVSWIAFYINALIFQSRGDNVYMALQTSTKKLLSITAQDRRAQSSTNKLQDCTFCIGRR</sequence>
<dbReference type="AlphaFoldDB" id="A0A9D4ZEC7"/>
<dbReference type="InterPro" id="IPR019811">
    <property type="entry name" value="HDH_CS"/>
</dbReference>
<keyword evidence="5 11" id="KW-0028">Amino-acid biosynthesis</keyword>
<evidence type="ECO:0000313" key="16">
    <source>
        <dbReference type="EMBL" id="KAI5070987.1"/>
    </source>
</evidence>
<evidence type="ECO:0000256" key="2">
    <source>
        <dbReference type="ARBA" id="ARBA00005056"/>
    </source>
</evidence>
<evidence type="ECO:0000256" key="11">
    <source>
        <dbReference type="RuleBase" id="RU000579"/>
    </source>
</evidence>
<dbReference type="Gene3D" id="3.40.50.720">
    <property type="entry name" value="NAD(P)-binding Rossmann-like Domain"/>
    <property type="match status" value="1"/>
</dbReference>
<dbReference type="Gene3D" id="3.30.360.10">
    <property type="entry name" value="Dihydrodipicolinate Reductase, domain 2"/>
    <property type="match status" value="1"/>
</dbReference>
<keyword evidence="8 11" id="KW-0560">Oxidoreductase</keyword>
<feature type="domain" description="Aspartate/homoserine dehydrogenase NAD-binding" evidence="15">
    <location>
        <begin position="63"/>
        <end position="213"/>
    </location>
</feature>
<dbReference type="GO" id="GO:0004412">
    <property type="term" value="F:homoserine dehydrogenase activity"/>
    <property type="evidence" value="ECO:0007669"/>
    <property type="project" value="UniProtKB-EC"/>
</dbReference>
<evidence type="ECO:0000256" key="3">
    <source>
        <dbReference type="ARBA" id="ARBA00005062"/>
    </source>
</evidence>
<evidence type="ECO:0000256" key="6">
    <source>
        <dbReference type="ARBA" id="ARBA00022697"/>
    </source>
</evidence>
<feature type="domain" description="Homoserine dehydrogenase catalytic" evidence="14">
    <location>
        <begin position="226"/>
        <end position="390"/>
    </location>
</feature>
<comment type="cofactor">
    <cofactor evidence="1">
        <name>a metal cation</name>
        <dbReference type="ChEBI" id="CHEBI:25213"/>
    </cofactor>
</comment>
<dbReference type="FunFam" id="3.30.360.10:FF:000006">
    <property type="entry name" value="Bifunctional aspartokinase/homoserine dehydrogenase"/>
    <property type="match status" value="1"/>
</dbReference>
<evidence type="ECO:0000313" key="17">
    <source>
        <dbReference type="Proteomes" id="UP000886520"/>
    </source>
</evidence>
<dbReference type="SUPFAM" id="SSF55347">
    <property type="entry name" value="Glyceraldehyde-3-phosphate dehydrogenase-like, C-terminal domain"/>
    <property type="match status" value="1"/>
</dbReference>
<evidence type="ECO:0000256" key="10">
    <source>
        <dbReference type="ARBA" id="ARBA00048841"/>
    </source>
</evidence>
<keyword evidence="13" id="KW-0472">Membrane</keyword>
<dbReference type="GO" id="GO:0009086">
    <property type="term" value="P:methionine biosynthetic process"/>
    <property type="evidence" value="ECO:0007669"/>
    <property type="project" value="UniProtKB-KW"/>
</dbReference>
<dbReference type="InterPro" id="IPR001342">
    <property type="entry name" value="HDH_cat"/>
</dbReference>
<dbReference type="EC" id="1.1.1.3" evidence="4 11"/>
<name>A0A9D4ZEC7_ADICA</name>
<dbReference type="GO" id="GO:0009088">
    <property type="term" value="P:threonine biosynthetic process"/>
    <property type="evidence" value="ECO:0007669"/>
    <property type="project" value="UniProtKB-KW"/>
</dbReference>
<reference evidence="16" key="1">
    <citation type="submission" date="2021-01" db="EMBL/GenBank/DDBJ databases">
        <title>Adiantum capillus-veneris genome.</title>
        <authorList>
            <person name="Fang Y."/>
            <person name="Liao Q."/>
        </authorList>
    </citation>
    <scope>NUCLEOTIDE SEQUENCE</scope>
    <source>
        <strain evidence="16">H3</strain>
        <tissue evidence="16">Leaf</tissue>
    </source>
</reference>
<dbReference type="Proteomes" id="UP000886520">
    <property type="component" value="Chromosome 13"/>
</dbReference>
<accession>A0A9D4ZEC7</accession>
<dbReference type="PANTHER" id="PTHR43070:SF3">
    <property type="entry name" value="HOMOSERINE DEHYDROGENASE"/>
    <property type="match status" value="1"/>
</dbReference>
<evidence type="ECO:0000256" key="8">
    <source>
        <dbReference type="ARBA" id="ARBA00023002"/>
    </source>
</evidence>
<dbReference type="PROSITE" id="PS01042">
    <property type="entry name" value="HOMOSER_DHGENASE"/>
    <property type="match status" value="1"/>
</dbReference>
<dbReference type="Pfam" id="PF03447">
    <property type="entry name" value="NAD_binding_3"/>
    <property type="match status" value="1"/>
</dbReference>
<gene>
    <name evidence="16" type="ORF">GOP47_0013238</name>
</gene>
<evidence type="ECO:0000256" key="9">
    <source>
        <dbReference type="ARBA" id="ARBA00023167"/>
    </source>
</evidence>
<comment type="pathway">
    <text evidence="3 11">Amino-acid biosynthesis; L-methionine biosynthesis via de novo pathway; L-homoserine from L-aspartate: step 3/3.</text>
</comment>
<evidence type="ECO:0000259" key="15">
    <source>
        <dbReference type="Pfam" id="PF03447"/>
    </source>
</evidence>
<dbReference type="InterPro" id="IPR011147">
    <property type="entry name" value="Bifunc_Aspkin/hSer_DH"/>
</dbReference>
<comment type="similarity">
    <text evidence="12">Belongs to the homoserine dehydrogenase family.</text>
</comment>
<keyword evidence="6 11" id="KW-0791">Threonine biosynthesis</keyword>
<keyword evidence="9 11" id="KW-0486">Methionine biosynthesis</keyword>
<keyword evidence="13" id="KW-1133">Transmembrane helix</keyword>
<comment type="pathway">
    <text evidence="2 11">Amino-acid biosynthesis; L-threonine biosynthesis; L-threonine from L-aspartate: step 3/5.</text>
</comment>
<evidence type="ECO:0000256" key="12">
    <source>
        <dbReference type="RuleBase" id="RU004171"/>
    </source>
</evidence>
<keyword evidence="7 11" id="KW-0521">NADP</keyword>
<dbReference type="SUPFAM" id="SSF51735">
    <property type="entry name" value="NAD(P)-binding Rossmann-fold domains"/>
    <property type="match status" value="1"/>
</dbReference>
<proteinExistence type="inferred from homology"/>
<keyword evidence="17" id="KW-1185">Reference proteome</keyword>
<dbReference type="EMBL" id="JABFUD020000013">
    <property type="protein sequence ID" value="KAI5070987.1"/>
    <property type="molecule type" value="Genomic_DNA"/>
</dbReference>
<evidence type="ECO:0000259" key="14">
    <source>
        <dbReference type="Pfam" id="PF00742"/>
    </source>
</evidence>
<comment type="caution">
    <text evidence="16">The sequence shown here is derived from an EMBL/GenBank/DDBJ whole genome shotgun (WGS) entry which is preliminary data.</text>
</comment>
<evidence type="ECO:0000256" key="1">
    <source>
        <dbReference type="ARBA" id="ARBA00001920"/>
    </source>
</evidence>
<dbReference type="GO" id="GO:0050661">
    <property type="term" value="F:NADP binding"/>
    <property type="evidence" value="ECO:0007669"/>
    <property type="project" value="InterPro"/>
</dbReference>
<protein>
    <recommendedName>
        <fullName evidence="4 11">Homoserine dehydrogenase</fullName>
        <ecNumber evidence="4 11">1.1.1.3</ecNumber>
    </recommendedName>
</protein>
<comment type="catalytic activity">
    <reaction evidence="10">
        <text>L-homoserine + NADP(+) = L-aspartate 4-semialdehyde + NADPH + H(+)</text>
        <dbReference type="Rhea" id="RHEA:15761"/>
        <dbReference type="ChEBI" id="CHEBI:15378"/>
        <dbReference type="ChEBI" id="CHEBI:57476"/>
        <dbReference type="ChEBI" id="CHEBI:57783"/>
        <dbReference type="ChEBI" id="CHEBI:58349"/>
        <dbReference type="ChEBI" id="CHEBI:537519"/>
        <dbReference type="EC" id="1.1.1.3"/>
    </reaction>
    <physiologicalReaction direction="right-to-left" evidence="10">
        <dbReference type="Rhea" id="RHEA:15763"/>
    </physiologicalReaction>
</comment>
<evidence type="ECO:0000256" key="7">
    <source>
        <dbReference type="ARBA" id="ARBA00022857"/>
    </source>
</evidence>
<evidence type="ECO:0000256" key="13">
    <source>
        <dbReference type="SAM" id="Phobius"/>
    </source>
</evidence>
<evidence type="ECO:0000256" key="5">
    <source>
        <dbReference type="ARBA" id="ARBA00022605"/>
    </source>
</evidence>
<evidence type="ECO:0000256" key="4">
    <source>
        <dbReference type="ARBA" id="ARBA00013213"/>
    </source>
</evidence>
<keyword evidence="13" id="KW-0812">Transmembrane</keyword>
<dbReference type="Pfam" id="PF00742">
    <property type="entry name" value="Homoserine_dh"/>
    <property type="match status" value="1"/>
</dbReference>
<feature type="transmembrane region" description="Helical" evidence="13">
    <location>
        <begin position="411"/>
        <end position="433"/>
    </location>
</feature>
<organism evidence="16 17">
    <name type="scientific">Adiantum capillus-veneris</name>
    <name type="common">Maidenhair fern</name>
    <dbReference type="NCBI Taxonomy" id="13818"/>
    <lineage>
        <taxon>Eukaryota</taxon>
        <taxon>Viridiplantae</taxon>
        <taxon>Streptophyta</taxon>
        <taxon>Embryophyta</taxon>
        <taxon>Tracheophyta</taxon>
        <taxon>Polypodiopsida</taxon>
        <taxon>Polypodiidae</taxon>
        <taxon>Polypodiales</taxon>
        <taxon>Pteridineae</taxon>
        <taxon>Pteridaceae</taxon>
        <taxon>Vittarioideae</taxon>
        <taxon>Adiantum</taxon>
    </lineage>
</organism>
<dbReference type="InterPro" id="IPR005106">
    <property type="entry name" value="Asp/hSer_DH_NAD-bd"/>
</dbReference>
<dbReference type="OrthoDB" id="67851at2759"/>
<dbReference type="PANTHER" id="PTHR43070">
    <property type="match status" value="1"/>
</dbReference>
<dbReference type="InterPro" id="IPR036291">
    <property type="entry name" value="NAD(P)-bd_dom_sf"/>
</dbReference>